<accession>A0A5C5UBK2</accession>
<dbReference type="RefSeq" id="WP_146384588.1">
    <property type="nucleotide sequence ID" value="NZ_VOHK01000001.1"/>
</dbReference>
<dbReference type="PROSITE" id="PS51007">
    <property type="entry name" value="CYTC"/>
    <property type="match status" value="1"/>
</dbReference>
<dbReference type="AlphaFoldDB" id="A0A5C5UBK2"/>
<evidence type="ECO:0000256" key="3">
    <source>
        <dbReference type="ARBA" id="ARBA00022723"/>
    </source>
</evidence>
<evidence type="ECO:0000256" key="5">
    <source>
        <dbReference type="ARBA" id="ARBA00023004"/>
    </source>
</evidence>
<dbReference type="GO" id="GO:0046872">
    <property type="term" value="F:metal ion binding"/>
    <property type="evidence" value="ECO:0007669"/>
    <property type="project" value="UniProtKB-KW"/>
</dbReference>
<keyword evidence="3 6" id="KW-0479">Metal-binding</keyword>
<comment type="caution">
    <text evidence="10">The sequence shown here is derived from an EMBL/GenBank/DDBJ whole genome shotgun (WGS) entry which is preliminary data.</text>
</comment>
<evidence type="ECO:0000313" key="10">
    <source>
        <dbReference type="EMBL" id="TWT23464.1"/>
    </source>
</evidence>
<feature type="signal peptide" evidence="8">
    <location>
        <begin position="1"/>
        <end position="27"/>
    </location>
</feature>
<feature type="domain" description="Cytochrome c" evidence="9">
    <location>
        <begin position="52"/>
        <end position="133"/>
    </location>
</feature>
<keyword evidence="5 6" id="KW-0408">Iron</keyword>
<dbReference type="InterPro" id="IPR009056">
    <property type="entry name" value="Cyt_c-like_dom"/>
</dbReference>
<keyword evidence="2 6" id="KW-0349">Heme</keyword>
<keyword evidence="4" id="KW-0249">Electron transport</keyword>
<dbReference type="GO" id="GO:0020037">
    <property type="term" value="F:heme binding"/>
    <property type="evidence" value="ECO:0007669"/>
    <property type="project" value="InterPro"/>
</dbReference>
<gene>
    <name evidence="10" type="ORF">FQY83_02155</name>
</gene>
<dbReference type="GO" id="GO:0009055">
    <property type="term" value="F:electron transfer activity"/>
    <property type="evidence" value="ECO:0007669"/>
    <property type="project" value="InterPro"/>
</dbReference>
<dbReference type="Pfam" id="PF00034">
    <property type="entry name" value="Cytochrom_C"/>
    <property type="match status" value="1"/>
</dbReference>
<reference evidence="10 11" key="1">
    <citation type="journal article" date="2008" name="Int. J. Syst. Evol. Microbiol.">
        <title>Luteimonas marina sp. nov., isolated from seawater.</title>
        <authorList>
            <person name="Baik K.S."/>
            <person name="Park S.C."/>
            <person name="Kim M.S."/>
            <person name="Kim E.M."/>
            <person name="Park C."/>
            <person name="Chun J."/>
            <person name="Seong C.N."/>
        </authorList>
    </citation>
    <scope>NUCLEOTIDE SEQUENCE [LARGE SCALE GENOMIC DNA]</scope>
    <source>
        <strain evidence="10 11">FR1330</strain>
    </source>
</reference>
<name>A0A5C5UBK2_9GAMM</name>
<dbReference type="EMBL" id="VOHK01000001">
    <property type="protein sequence ID" value="TWT23464.1"/>
    <property type="molecule type" value="Genomic_DNA"/>
</dbReference>
<feature type="compositionally biased region" description="Low complexity" evidence="7">
    <location>
        <begin position="36"/>
        <end position="48"/>
    </location>
</feature>
<dbReference type="Proteomes" id="UP000319980">
    <property type="component" value="Unassembled WGS sequence"/>
</dbReference>
<evidence type="ECO:0000259" key="9">
    <source>
        <dbReference type="PROSITE" id="PS51007"/>
    </source>
</evidence>
<organism evidence="10 11">
    <name type="scientific">Luteimonas marina</name>
    <dbReference type="NCBI Taxonomy" id="488485"/>
    <lineage>
        <taxon>Bacteria</taxon>
        <taxon>Pseudomonadati</taxon>
        <taxon>Pseudomonadota</taxon>
        <taxon>Gammaproteobacteria</taxon>
        <taxon>Lysobacterales</taxon>
        <taxon>Lysobacteraceae</taxon>
        <taxon>Luteimonas</taxon>
    </lineage>
</organism>
<keyword evidence="8" id="KW-0732">Signal</keyword>
<protein>
    <submittedName>
        <fullName evidence="10">Cytochrome c</fullName>
    </submittedName>
</protein>
<dbReference type="InterPro" id="IPR036909">
    <property type="entry name" value="Cyt_c-like_dom_sf"/>
</dbReference>
<dbReference type="PANTHER" id="PTHR33751">
    <property type="entry name" value="CBB3-TYPE CYTOCHROME C OXIDASE SUBUNIT FIXP"/>
    <property type="match status" value="1"/>
</dbReference>
<feature type="chain" id="PRO_5023042210" evidence="8">
    <location>
        <begin position="28"/>
        <end position="134"/>
    </location>
</feature>
<proteinExistence type="predicted"/>
<evidence type="ECO:0000256" key="7">
    <source>
        <dbReference type="SAM" id="MobiDB-lite"/>
    </source>
</evidence>
<feature type="region of interest" description="Disordered" evidence="7">
    <location>
        <begin position="24"/>
        <end position="54"/>
    </location>
</feature>
<evidence type="ECO:0000256" key="1">
    <source>
        <dbReference type="ARBA" id="ARBA00022448"/>
    </source>
</evidence>
<dbReference type="InterPro" id="IPR050597">
    <property type="entry name" value="Cytochrome_c_Oxidase_Subunit"/>
</dbReference>
<evidence type="ECO:0000256" key="8">
    <source>
        <dbReference type="SAM" id="SignalP"/>
    </source>
</evidence>
<keyword evidence="1" id="KW-0813">Transport</keyword>
<evidence type="ECO:0000256" key="6">
    <source>
        <dbReference type="PROSITE-ProRule" id="PRU00433"/>
    </source>
</evidence>
<keyword evidence="11" id="KW-1185">Reference proteome</keyword>
<evidence type="ECO:0000256" key="4">
    <source>
        <dbReference type="ARBA" id="ARBA00022982"/>
    </source>
</evidence>
<evidence type="ECO:0000256" key="2">
    <source>
        <dbReference type="ARBA" id="ARBA00022617"/>
    </source>
</evidence>
<evidence type="ECO:0000313" key="11">
    <source>
        <dbReference type="Proteomes" id="UP000319980"/>
    </source>
</evidence>
<dbReference type="PANTHER" id="PTHR33751:SF9">
    <property type="entry name" value="CYTOCHROME C4"/>
    <property type="match status" value="1"/>
</dbReference>
<sequence length="134" mass="14113">MTRPLTIAAGLALAWLALATLPRSAPAQDTPPPAPEAEAAPAAPAAPAQLTGNADSGRQLTYTCQGCHGIVGYRNIYPTYHVPRIGGQSAVYLTNALAEYKKGTRRHPTMQAQAQSFSDQDIADIAAFLSELKP</sequence>
<dbReference type="Gene3D" id="1.10.760.10">
    <property type="entry name" value="Cytochrome c-like domain"/>
    <property type="match status" value="1"/>
</dbReference>
<dbReference type="SUPFAM" id="SSF46626">
    <property type="entry name" value="Cytochrome c"/>
    <property type="match status" value="1"/>
</dbReference>
<dbReference type="OrthoDB" id="9796421at2"/>